<organism evidence="2 3">
    <name type="scientific">Dovyalis caffra</name>
    <dbReference type="NCBI Taxonomy" id="77055"/>
    <lineage>
        <taxon>Eukaryota</taxon>
        <taxon>Viridiplantae</taxon>
        <taxon>Streptophyta</taxon>
        <taxon>Embryophyta</taxon>
        <taxon>Tracheophyta</taxon>
        <taxon>Spermatophyta</taxon>
        <taxon>Magnoliopsida</taxon>
        <taxon>eudicotyledons</taxon>
        <taxon>Gunneridae</taxon>
        <taxon>Pentapetalae</taxon>
        <taxon>rosids</taxon>
        <taxon>fabids</taxon>
        <taxon>Malpighiales</taxon>
        <taxon>Salicaceae</taxon>
        <taxon>Flacourtieae</taxon>
        <taxon>Dovyalis</taxon>
    </lineage>
</organism>
<dbReference type="Proteomes" id="UP001314170">
    <property type="component" value="Unassembled WGS sequence"/>
</dbReference>
<evidence type="ECO:0000256" key="1">
    <source>
        <dbReference type="SAM" id="MobiDB-lite"/>
    </source>
</evidence>
<reference evidence="2 3" key="1">
    <citation type="submission" date="2024-01" db="EMBL/GenBank/DDBJ databases">
        <authorList>
            <person name="Waweru B."/>
        </authorList>
    </citation>
    <scope>NUCLEOTIDE SEQUENCE [LARGE SCALE GENOMIC DNA]</scope>
</reference>
<keyword evidence="3" id="KW-1185">Reference proteome</keyword>
<dbReference type="AlphaFoldDB" id="A0AAV1S0D5"/>
<proteinExistence type="predicted"/>
<feature type="region of interest" description="Disordered" evidence="1">
    <location>
        <begin position="1"/>
        <end position="46"/>
    </location>
</feature>
<accession>A0AAV1S0D5</accession>
<protein>
    <submittedName>
        <fullName evidence="2">Uncharacterized protein</fullName>
    </submittedName>
</protein>
<gene>
    <name evidence="2" type="ORF">DCAF_LOCUS16141</name>
</gene>
<name>A0AAV1S0D5_9ROSI</name>
<dbReference type="EMBL" id="CAWUPB010001160">
    <property type="protein sequence ID" value="CAK7341153.1"/>
    <property type="molecule type" value="Genomic_DNA"/>
</dbReference>
<evidence type="ECO:0000313" key="2">
    <source>
        <dbReference type="EMBL" id="CAK7341153.1"/>
    </source>
</evidence>
<evidence type="ECO:0000313" key="3">
    <source>
        <dbReference type="Proteomes" id="UP001314170"/>
    </source>
</evidence>
<comment type="caution">
    <text evidence="2">The sequence shown here is derived from an EMBL/GenBank/DDBJ whole genome shotgun (WGS) entry which is preliminary data.</text>
</comment>
<sequence length="77" mass="8885">MDGNLTEEALLPPHDKAKFSGSKRRRENESPENIPTDGRPPRERPVNYFGNGWNINRKRQAIRAPLFFKIKKINGPD</sequence>